<evidence type="ECO:0000313" key="8">
    <source>
        <dbReference type="EMBL" id="KAK5535279.1"/>
    </source>
</evidence>
<dbReference type="PANTHER" id="PTHR47171:SF2">
    <property type="entry name" value="TRANSCRIPTION FACTOR, PUTATIVE-RELATED"/>
    <property type="match status" value="1"/>
</dbReference>
<dbReference type="GO" id="GO:0006351">
    <property type="term" value="P:DNA-templated transcription"/>
    <property type="evidence" value="ECO:0007669"/>
    <property type="project" value="InterPro"/>
</dbReference>
<gene>
    <name evidence="8" type="ORF">LTR25_006287</name>
</gene>
<dbReference type="AlphaFoldDB" id="A0AAV9Q519"/>
<protein>
    <recommendedName>
        <fullName evidence="7">Xylanolytic transcriptional activator regulatory domain-containing protein</fullName>
    </recommendedName>
</protein>
<dbReference type="CDD" id="cd12148">
    <property type="entry name" value="fungal_TF_MHR"/>
    <property type="match status" value="1"/>
</dbReference>
<dbReference type="PANTHER" id="PTHR47171">
    <property type="entry name" value="FARA-RELATED"/>
    <property type="match status" value="1"/>
</dbReference>
<keyword evidence="2" id="KW-0805">Transcription regulation</keyword>
<dbReference type="GO" id="GO:0003677">
    <property type="term" value="F:DNA binding"/>
    <property type="evidence" value="ECO:0007669"/>
    <property type="project" value="UniProtKB-KW"/>
</dbReference>
<evidence type="ECO:0000313" key="9">
    <source>
        <dbReference type="Proteomes" id="UP001345827"/>
    </source>
</evidence>
<evidence type="ECO:0000256" key="3">
    <source>
        <dbReference type="ARBA" id="ARBA00023125"/>
    </source>
</evidence>
<evidence type="ECO:0000256" key="2">
    <source>
        <dbReference type="ARBA" id="ARBA00023015"/>
    </source>
</evidence>
<evidence type="ECO:0000256" key="6">
    <source>
        <dbReference type="SAM" id="MobiDB-lite"/>
    </source>
</evidence>
<comment type="caution">
    <text evidence="8">The sequence shown here is derived from an EMBL/GenBank/DDBJ whole genome shotgun (WGS) entry which is preliminary data.</text>
</comment>
<evidence type="ECO:0000256" key="4">
    <source>
        <dbReference type="ARBA" id="ARBA00023163"/>
    </source>
</evidence>
<dbReference type="InterPro" id="IPR007219">
    <property type="entry name" value="XnlR_reg_dom"/>
</dbReference>
<sequence length="590" mass="66537">MVGVAATHFGFKLFAHHGSQNQPHLRKRKREPTVALSATETSPGRDDLSPTTRTSPLEPSYLGRSDYLDTHVPIDEADASQYQRFSENRPTTSVSEDRLPTLDDVLPRSTRESFLSSFLKRCWPWMPLLEPSSIRAMFDSNPRPTFLMMSILTAGSKVSKAFQAAELGELCYQRAKSLFHSGAEDDILNAIVGTVFLQWWNQTGPEHISMDNSSFWLRMGVALAHQTGLHKQPDSRDHQSQLRRKLWWTLVSRDCQIATSHGRPRAINLQDSSVRPLDPRDFVSFDEDAQLFISFVQITQILGDLTQSCLRGDLTQQRRIEIESSLLSWLRNLPRALHLFNRETHLLNPYSIRSRQLHLPYFVSLIILFRQAAPEKCPSPVSILAAGFITGIFEEYLDWGDLLFVSPASIFYLLVGSLLQVSSHRFQLSASTAGKETRTTDQAIEQLKVRFHTAFGAERVIKATRRLATAGSLSSQPVQLHLDPYHEDFFSSFGPGLCSQWDTIFKSSQAQANIDGAHVMDLLSSSTASAYPSNTMAPDGTWPAVAPESHALTDDFLSLPEPLDWTSYVPYVNTNQFETNGQWWWTDHVP</sequence>
<dbReference type="EMBL" id="JAXLQG010000010">
    <property type="protein sequence ID" value="KAK5535279.1"/>
    <property type="molecule type" value="Genomic_DNA"/>
</dbReference>
<evidence type="ECO:0000259" key="7">
    <source>
        <dbReference type="SMART" id="SM00906"/>
    </source>
</evidence>
<organism evidence="8 9">
    <name type="scientific">Vermiconidia calcicola</name>
    <dbReference type="NCBI Taxonomy" id="1690605"/>
    <lineage>
        <taxon>Eukaryota</taxon>
        <taxon>Fungi</taxon>
        <taxon>Dikarya</taxon>
        <taxon>Ascomycota</taxon>
        <taxon>Pezizomycotina</taxon>
        <taxon>Dothideomycetes</taxon>
        <taxon>Dothideomycetidae</taxon>
        <taxon>Mycosphaerellales</taxon>
        <taxon>Extremaceae</taxon>
        <taxon>Vermiconidia</taxon>
    </lineage>
</organism>
<evidence type="ECO:0000256" key="5">
    <source>
        <dbReference type="ARBA" id="ARBA00023242"/>
    </source>
</evidence>
<keyword evidence="9" id="KW-1185">Reference proteome</keyword>
<accession>A0AAV9Q519</accession>
<proteinExistence type="predicted"/>
<keyword evidence="3" id="KW-0238">DNA-binding</keyword>
<keyword evidence="4" id="KW-0804">Transcription</keyword>
<keyword evidence="1" id="KW-0862">Zinc</keyword>
<evidence type="ECO:0000256" key="1">
    <source>
        <dbReference type="ARBA" id="ARBA00022833"/>
    </source>
</evidence>
<dbReference type="Pfam" id="PF04082">
    <property type="entry name" value="Fungal_trans"/>
    <property type="match status" value="1"/>
</dbReference>
<name>A0AAV9Q519_9PEZI</name>
<dbReference type="SMART" id="SM00906">
    <property type="entry name" value="Fungal_trans"/>
    <property type="match status" value="1"/>
</dbReference>
<reference evidence="8 9" key="1">
    <citation type="submission" date="2023-06" db="EMBL/GenBank/DDBJ databases">
        <title>Black Yeasts Isolated from many extreme environments.</title>
        <authorList>
            <person name="Coleine C."/>
            <person name="Stajich J.E."/>
            <person name="Selbmann L."/>
        </authorList>
    </citation>
    <scope>NUCLEOTIDE SEQUENCE [LARGE SCALE GENOMIC DNA]</scope>
    <source>
        <strain evidence="8 9">CCFEE 5887</strain>
    </source>
</reference>
<keyword evidence="5" id="KW-0539">Nucleus</keyword>
<dbReference type="Proteomes" id="UP001345827">
    <property type="component" value="Unassembled WGS sequence"/>
</dbReference>
<dbReference type="GO" id="GO:0008270">
    <property type="term" value="F:zinc ion binding"/>
    <property type="evidence" value="ECO:0007669"/>
    <property type="project" value="InterPro"/>
</dbReference>
<feature type="domain" description="Xylanolytic transcriptional activator regulatory" evidence="7">
    <location>
        <begin position="213"/>
        <end position="282"/>
    </location>
</feature>
<feature type="region of interest" description="Disordered" evidence="6">
    <location>
        <begin position="19"/>
        <end position="62"/>
    </location>
</feature>
<dbReference type="InterPro" id="IPR052073">
    <property type="entry name" value="Amide_Lactam_Regulators"/>
</dbReference>